<evidence type="ECO:0000256" key="4">
    <source>
        <dbReference type="ARBA" id="ARBA00022679"/>
    </source>
</evidence>
<evidence type="ECO:0000313" key="10">
    <source>
        <dbReference type="Proteomes" id="UP000002743"/>
    </source>
</evidence>
<reference evidence="9 10" key="2">
    <citation type="journal article" date="2011" name="J. Bacteriol.">
        <title>Genomes of three methylotrophs from a single niche uncover genetic and metabolic divergence of Methylophilaceae.</title>
        <authorList>
            <person name="Lapidus A."/>
            <person name="Clum A."/>
            <person name="Labutti K."/>
            <person name="Kaluzhnaya M.G."/>
            <person name="Lim S."/>
            <person name="Beck D.A."/>
            <person name="Glavina Del Rio T."/>
            <person name="Nolan M."/>
            <person name="Mavromatis K."/>
            <person name="Huntemann M."/>
            <person name="Lucas S."/>
            <person name="Lidstrom M.E."/>
            <person name="Ivanova N."/>
            <person name="Chistoserdova L."/>
        </authorList>
    </citation>
    <scope>NUCLEOTIDE SEQUENCE [LARGE SCALE GENOMIC DNA]</scope>
    <source>
        <strain evidence="9 10">SIP3-4</strain>
    </source>
</reference>
<feature type="transmembrane region" description="Helical" evidence="8">
    <location>
        <begin position="136"/>
        <end position="154"/>
    </location>
</feature>
<organism evidence="9 10">
    <name type="scientific">Methylovorus glucosotrophus (strain SIP3-4)</name>
    <dbReference type="NCBI Taxonomy" id="582744"/>
    <lineage>
        <taxon>Bacteria</taxon>
        <taxon>Pseudomonadati</taxon>
        <taxon>Pseudomonadota</taxon>
        <taxon>Betaproteobacteria</taxon>
        <taxon>Nitrosomonadales</taxon>
        <taxon>Methylophilaceae</taxon>
        <taxon>Methylovorus</taxon>
    </lineage>
</organism>
<evidence type="ECO:0000256" key="6">
    <source>
        <dbReference type="ARBA" id="ARBA00022989"/>
    </source>
</evidence>
<dbReference type="GO" id="GO:0009103">
    <property type="term" value="P:lipopolysaccharide biosynthetic process"/>
    <property type="evidence" value="ECO:0007669"/>
    <property type="project" value="UniProtKB-ARBA"/>
</dbReference>
<dbReference type="eggNOG" id="COG1807">
    <property type="taxonomic scope" value="Bacteria"/>
</dbReference>
<feature type="transmembrane region" description="Helical" evidence="8">
    <location>
        <begin position="222"/>
        <end position="243"/>
    </location>
</feature>
<dbReference type="PANTHER" id="PTHR33908:SF11">
    <property type="entry name" value="MEMBRANE PROTEIN"/>
    <property type="match status" value="1"/>
</dbReference>
<dbReference type="HOGENOM" id="CLU_034283_0_0_4"/>
<feature type="transmembrane region" description="Helical" evidence="8">
    <location>
        <begin position="303"/>
        <end position="321"/>
    </location>
</feature>
<protein>
    <submittedName>
        <fullName evidence="9">Glycosyl transferase family protein</fullName>
    </submittedName>
</protein>
<comment type="subcellular location">
    <subcellularLocation>
        <location evidence="1">Cell membrane</location>
        <topology evidence="1">Multi-pass membrane protein</topology>
    </subcellularLocation>
</comment>
<accession>C6XA24</accession>
<sequence>MAFELEHDWQGNLATPRARIGESAKTRLLILLCAVWVCLGLISHAPWKPDESQAINIVKSMLHGHALIAPVVAGDSTIENPPLYYLSAAGMAKLLQPWLPMHDGARLVSGVWMALTLLLVGMLGRELWGRGAGRQTTFIFLGSLGLVVSAHLLMPEVAALTGSAMGLYALALAKRRPYRASALLGSGIGICFLTTGLLYAIPILFTALLLPILFSTWRTRSYAIVLGLSMLVAAPWLAIWPLLLWHTSPDLFAAWQHSNSELFTQSSHVYFLNTLAWFSWPALPIALWGLWRYRTVLLLKPRFQLLITFFAISFIVIGFGANTREIYALPLLLPLAVLAGGSVETLKRGAASALNWFGLILFGMIGFLIWLGWFAMMTGWPEKLAERMQFLSSIHHPVFNWIGFAAAFLITLIWLAVVINAKRSIRAAVTDWAVGITMAWSLLMALWLPWIDTAKSYGPVMSSMQKALPANYHCMVERNLGSSQYALLDYYLGIRPHAAESHAGRRCDLYLIQDERGRAKFQPGPEWNMIWHGKRATDRRESFRLYQRN</sequence>
<reference evidence="10" key="1">
    <citation type="submission" date="2009-07" db="EMBL/GenBank/DDBJ databases">
        <title>Complete sequence of chromosome of Methylovorus sp. SIP3-4.</title>
        <authorList>
            <person name="Lucas S."/>
            <person name="Copeland A."/>
            <person name="Lapidus A."/>
            <person name="Glavina del Rio T."/>
            <person name="Tice H."/>
            <person name="Bruce D."/>
            <person name="Goodwin L."/>
            <person name="Pitluck S."/>
            <person name="Clum A."/>
            <person name="Larimer F."/>
            <person name="Land M."/>
            <person name="Hauser L."/>
            <person name="Kyrpides N."/>
            <person name="Mikhailova N."/>
            <person name="Kayluzhnaya M."/>
            <person name="Chistoserdova L."/>
        </authorList>
    </citation>
    <scope>NUCLEOTIDE SEQUENCE [LARGE SCALE GENOMIC DNA]</scope>
    <source>
        <strain evidence="10">SIP3-4</strain>
    </source>
</reference>
<feature type="transmembrane region" description="Helical" evidence="8">
    <location>
        <begin position="104"/>
        <end position="124"/>
    </location>
</feature>
<dbReference type="InterPro" id="IPR050297">
    <property type="entry name" value="LipidA_mod_glycosyltrf_83"/>
</dbReference>
<dbReference type="AlphaFoldDB" id="C6XA24"/>
<keyword evidence="2" id="KW-1003">Cell membrane</keyword>
<keyword evidence="10" id="KW-1185">Reference proteome</keyword>
<evidence type="ECO:0000256" key="7">
    <source>
        <dbReference type="ARBA" id="ARBA00023136"/>
    </source>
</evidence>
<dbReference type="Proteomes" id="UP000002743">
    <property type="component" value="Chromosome"/>
</dbReference>
<feature type="transmembrane region" description="Helical" evidence="8">
    <location>
        <begin position="327"/>
        <end position="346"/>
    </location>
</feature>
<dbReference type="KEGG" id="mei:Msip34_2323"/>
<keyword evidence="3" id="KW-0328">Glycosyltransferase</keyword>
<dbReference type="STRING" id="582744.Msip34_2323"/>
<name>C6XA24_METGS</name>
<proteinExistence type="predicted"/>
<feature type="transmembrane region" description="Helical" evidence="8">
    <location>
        <begin position="28"/>
        <end position="47"/>
    </location>
</feature>
<dbReference type="GO" id="GO:0005886">
    <property type="term" value="C:plasma membrane"/>
    <property type="evidence" value="ECO:0007669"/>
    <property type="project" value="UniProtKB-SubCell"/>
</dbReference>
<feature type="transmembrane region" description="Helical" evidence="8">
    <location>
        <begin position="432"/>
        <end position="451"/>
    </location>
</feature>
<keyword evidence="4 9" id="KW-0808">Transferase</keyword>
<evidence type="ECO:0000256" key="5">
    <source>
        <dbReference type="ARBA" id="ARBA00022692"/>
    </source>
</evidence>
<dbReference type="EMBL" id="CP001674">
    <property type="protein sequence ID" value="ACT51565.1"/>
    <property type="molecule type" value="Genomic_DNA"/>
</dbReference>
<keyword evidence="7 8" id="KW-0472">Membrane</keyword>
<feature type="transmembrane region" description="Helical" evidence="8">
    <location>
        <begin position="353"/>
        <end position="378"/>
    </location>
</feature>
<keyword evidence="6 8" id="KW-1133">Transmembrane helix</keyword>
<evidence type="ECO:0000256" key="2">
    <source>
        <dbReference type="ARBA" id="ARBA00022475"/>
    </source>
</evidence>
<evidence type="ECO:0000313" key="9">
    <source>
        <dbReference type="EMBL" id="ACT51565.1"/>
    </source>
</evidence>
<dbReference type="GO" id="GO:0016763">
    <property type="term" value="F:pentosyltransferase activity"/>
    <property type="evidence" value="ECO:0007669"/>
    <property type="project" value="TreeGrafter"/>
</dbReference>
<feature type="transmembrane region" description="Helical" evidence="8">
    <location>
        <begin position="182"/>
        <end position="210"/>
    </location>
</feature>
<feature type="transmembrane region" description="Helical" evidence="8">
    <location>
        <begin position="270"/>
        <end position="291"/>
    </location>
</feature>
<gene>
    <name evidence="9" type="ordered locus">Msip34_2323</name>
</gene>
<feature type="transmembrane region" description="Helical" evidence="8">
    <location>
        <begin position="398"/>
        <end position="420"/>
    </location>
</feature>
<keyword evidence="5 8" id="KW-0812">Transmembrane</keyword>
<evidence type="ECO:0000256" key="8">
    <source>
        <dbReference type="SAM" id="Phobius"/>
    </source>
</evidence>
<dbReference type="PANTHER" id="PTHR33908">
    <property type="entry name" value="MANNOSYLTRANSFERASE YKCB-RELATED"/>
    <property type="match status" value="1"/>
</dbReference>
<dbReference type="OrthoDB" id="8556356at2"/>
<evidence type="ECO:0000256" key="3">
    <source>
        <dbReference type="ARBA" id="ARBA00022676"/>
    </source>
</evidence>
<dbReference type="RefSeq" id="WP_015830864.1">
    <property type="nucleotide sequence ID" value="NC_012969.1"/>
</dbReference>
<evidence type="ECO:0000256" key="1">
    <source>
        <dbReference type="ARBA" id="ARBA00004651"/>
    </source>
</evidence>